<organism evidence="2 3">
    <name type="scientific">[Myrmecia] bisecta</name>
    <dbReference type="NCBI Taxonomy" id="41462"/>
    <lineage>
        <taxon>Eukaryota</taxon>
        <taxon>Viridiplantae</taxon>
        <taxon>Chlorophyta</taxon>
        <taxon>core chlorophytes</taxon>
        <taxon>Trebouxiophyceae</taxon>
        <taxon>Trebouxiales</taxon>
        <taxon>Trebouxiaceae</taxon>
        <taxon>Myrmecia</taxon>
    </lineage>
</organism>
<evidence type="ECO:0000313" key="2">
    <source>
        <dbReference type="EMBL" id="KAK9823647.1"/>
    </source>
</evidence>
<keyword evidence="3" id="KW-1185">Reference proteome</keyword>
<protein>
    <recommendedName>
        <fullName evidence="4">Replication associated protein</fullName>
    </recommendedName>
</protein>
<feature type="compositionally biased region" description="Polar residues" evidence="1">
    <location>
        <begin position="40"/>
        <end position="53"/>
    </location>
</feature>
<evidence type="ECO:0008006" key="4">
    <source>
        <dbReference type="Google" id="ProtNLM"/>
    </source>
</evidence>
<reference evidence="2 3" key="1">
    <citation type="journal article" date="2024" name="Nat. Commun.">
        <title>Phylogenomics reveals the evolutionary origins of lichenization in chlorophyte algae.</title>
        <authorList>
            <person name="Puginier C."/>
            <person name="Libourel C."/>
            <person name="Otte J."/>
            <person name="Skaloud P."/>
            <person name="Haon M."/>
            <person name="Grisel S."/>
            <person name="Petersen M."/>
            <person name="Berrin J.G."/>
            <person name="Delaux P.M."/>
            <person name="Dal Grande F."/>
            <person name="Keller J."/>
        </authorList>
    </citation>
    <scope>NUCLEOTIDE SEQUENCE [LARGE SCALE GENOMIC DNA]</scope>
    <source>
        <strain evidence="2 3">SAG 2043</strain>
    </source>
</reference>
<accession>A0AAW1QQB0</accession>
<feature type="compositionally biased region" description="Basic residues" evidence="1">
    <location>
        <begin position="21"/>
        <end position="39"/>
    </location>
</feature>
<evidence type="ECO:0000256" key="1">
    <source>
        <dbReference type="SAM" id="MobiDB-lite"/>
    </source>
</evidence>
<feature type="region of interest" description="Disordered" evidence="1">
    <location>
        <begin position="1"/>
        <end position="53"/>
    </location>
</feature>
<evidence type="ECO:0000313" key="3">
    <source>
        <dbReference type="Proteomes" id="UP001489004"/>
    </source>
</evidence>
<comment type="caution">
    <text evidence="2">The sequence shown here is derived from an EMBL/GenBank/DDBJ whole genome shotgun (WGS) entry which is preliminary data.</text>
</comment>
<dbReference type="AlphaFoldDB" id="A0AAW1QQB0"/>
<gene>
    <name evidence="2" type="ORF">WJX72_004415</name>
</gene>
<dbReference type="Proteomes" id="UP001489004">
    <property type="component" value="Unassembled WGS sequence"/>
</dbReference>
<proteinExistence type="predicted"/>
<name>A0AAW1QQB0_9CHLO</name>
<sequence>MASRGTEVLPVMATDKQSTKAARRSRLLKLAAKRLKKRPVSQQTSRHQSNSNPARFLDVEAAVNGIESADETQADTPGSLRDFVVPDEEAPDYVPASPSRTFHQTGAAQGVGADRGAPCTDPRDAAQPVGTTDQDTTQPAEAYQEFSITIVVGNQDINVDATKPKLNDWLKATCKAGFFGLERGGVQGNLHWQGVVRLAASHANVVTNSLRKALGWNEPGTPPTAKVQTTKLTQKKMHNFQGMDKRRADAAWNLITRPEHDTRKNVLAVYFDEEQPYHYFSDTEGLQVMHDTESEVFLNEFGRGNEQNV</sequence>
<dbReference type="EMBL" id="JALJOR010000002">
    <property type="protein sequence ID" value="KAK9823647.1"/>
    <property type="molecule type" value="Genomic_DNA"/>
</dbReference>